<keyword evidence="5 6" id="KW-0472">Membrane</keyword>
<evidence type="ECO:0000256" key="4">
    <source>
        <dbReference type="ARBA" id="ARBA00022989"/>
    </source>
</evidence>
<dbReference type="PANTHER" id="PTHR12778:SF10">
    <property type="entry name" value="MAJOR FACILITATOR SUPERFAMILY DOMAIN-CONTAINING PROTEIN 3"/>
    <property type="match status" value="1"/>
</dbReference>
<evidence type="ECO:0000256" key="3">
    <source>
        <dbReference type="ARBA" id="ARBA00022692"/>
    </source>
</evidence>
<evidence type="ECO:0000256" key="1">
    <source>
        <dbReference type="ARBA" id="ARBA00004141"/>
    </source>
</evidence>
<dbReference type="Pfam" id="PF07690">
    <property type="entry name" value="MFS_1"/>
    <property type="match status" value="1"/>
</dbReference>
<dbReference type="GO" id="GO:0016020">
    <property type="term" value="C:membrane"/>
    <property type="evidence" value="ECO:0007669"/>
    <property type="project" value="UniProtKB-SubCell"/>
</dbReference>
<dbReference type="InterPro" id="IPR020846">
    <property type="entry name" value="MFS_dom"/>
</dbReference>
<keyword evidence="2" id="KW-0813">Transport</keyword>
<keyword evidence="9" id="KW-1185">Reference proteome</keyword>
<dbReference type="EMBL" id="QGNZ01000004">
    <property type="protein sequence ID" value="PWS26314.1"/>
    <property type="molecule type" value="Genomic_DNA"/>
</dbReference>
<dbReference type="GO" id="GO:0022857">
    <property type="term" value="F:transmembrane transporter activity"/>
    <property type="evidence" value="ECO:0007669"/>
    <property type="project" value="InterPro"/>
</dbReference>
<evidence type="ECO:0000256" key="5">
    <source>
        <dbReference type="ARBA" id="ARBA00023136"/>
    </source>
</evidence>
<feature type="transmembrane region" description="Helical" evidence="6">
    <location>
        <begin position="62"/>
        <end position="79"/>
    </location>
</feature>
<evidence type="ECO:0000259" key="7">
    <source>
        <dbReference type="PROSITE" id="PS50850"/>
    </source>
</evidence>
<feature type="transmembrane region" description="Helical" evidence="6">
    <location>
        <begin position="379"/>
        <end position="400"/>
    </location>
</feature>
<gene>
    <name evidence="8" type="ORF">DHW03_16135</name>
</gene>
<evidence type="ECO:0000313" key="8">
    <source>
        <dbReference type="EMBL" id="PWS26314.1"/>
    </source>
</evidence>
<feature type="transmembrane region" description="Helical" evidence="6">
    <location>
        <begin position="27"/>
        <end position="50"/>
    </location>
</feature>
<dbReference type="PANTHER" id="PTHR12778">
    <property type="entry name" value="SOLUTE CARRIER FAMILY 33 ACETYL-COA TRANSPORTER -RELATED"/>
    <property type="match status" value="1"/>
</dbReference>
<protein>
    <submittedName>
        <fullName evidence="8">MFS transporter</fullName>
    </submittedName>
</protein>
<reference evidence="8 9" key="1">
    <citation type="submission" date="2018-05" db="EMBL/GenBank/DDBJ databases">
        <title>Pedobacter paludis sp. nov., isolated from wetland soil.</title>
        <authorList>
            <person name="Zhang Y."/>
            <person name="Wang G."/>
        </authorList>
    </citation>
    <scope>NUCLEOTIDE SEQUENCE [LARGE SCALE GENOMIC DNA]</scope>
    <source>
        <strain evidence="8 9">KCTC22721</strain>
    </source>
</reference>
<dbReference type="InterPro" id="IPR011701">
    <property type="entry name" value="MFS"/>
</dbReference>
<feature type="transmembrane region" description="Helical" evidence="6">
    <location>
        <begin position="343"/>
        <end position="367"/>
    </location>
</feature>
<dbReference type="InterPro" id="IPR036259">
    <property type="entry name" value="MFS_trans_sf"/>
</dbReference>
<feature type="transmembrane region" description="Helical" evidence="6">
    <location>
        <begin position="91"/>
        <end position="109"/>
    </location>
</feature>
<feature type="transmembrane region" description="Helical" evidence="6">
    <location>
        <begin position="189"/>
        <end position="207"/>
    </location>
</feature>
<proteinExistence type="predicted"/>
<dbReference type="InterPro" id="IPR004752">
    <property type="entry name" value="AmpG_permease/AT-1"/>
</dbReference>
<dbReference type="PROSITE" id="PS50850">
    <property type="entry name" value="MFS"/>
    <property type="match status" value="1"/>
</dbReference>
<accession>A0A317EIB2</accession>
<feature type="transmembrane region" description="Helical" evidence="6">
    <location>
        <begin position="287"/>
        <end position="306"/>
    </location>
</feature>
<evidence type="ECO:0000256" key="2">
    <source>
        <dbReference type="ARBA" id="ARBA00022448"/>
    </source>
</evidence>
<dbReference type="Gene3D" id="1.20.1250.20">
    <property type="entry name" value="MFS general substrate transporter like domains"/>
    <property type="match status" value="2"/>
</dbReference>
<sequence>MALIKTLNPILKENTVDTIQPKKISPFYWIPTTWFAMGLPFVALSGASAIMYKNMGVSDTKIAFWTSLIMFPWTVKPLWGPFLEMYRTRKFFVYITQMLTGVLFGLVALSLQADRFFSFSIAMLGLIAISGSTHDTAADGVYLNELNAKEQAKFVGWQGAFYNIAKVLSGGVLVYLAGELENKIGITNAWTVVMFLYGVIMVCLGLYNMKVIPNSSEAQKIHTLKSGFATLKDVIITFFQKKNILFSLCFIVFYRFAEGQAIKITPLFFKASRASGGLGLSTSEIGLLYGVFGSISFVLGSLAAGYFISNKGLSKKTLLILCAFFNLPFAAYAFLAVTMPTSLFVVGTAVAIEYFGYGFGFVGLILFMMQNIAPGKYKMAHYAFGSGLMNLGFMIPSMISGVLSDYLGYKSFFIWVLVATIPAFIVTWLVPLQPVQEDKEENI</sequence>
<feature type="transmembrane region" description="Helical" evidence="6">
    <location>
        <begin position="412"/>
        <end position="430"/>
    </location>
</feature>
<dbReference type="Proteomes" id="UP000245379">
    <property type="component" value="Unassembled WGS sequence"/>
</dbReference>
<dbReference type="RefSeq" id="WP_109926880.1">
    <property type="nucleotide sequence ID" value="NZ_QGNZ01000004.1"/>
</dbReference>
<dbReference type="OrthoDB" id="9787815at2"/>
<keyword evidence="4 6" id="KW-1133">Transmembrane helix</keyword>
<evidence type="ECO:0000256" key="6">
    <source>
        <dbReference type="SAM" id="Phobius"/>
    </source>
</evidence>
<feature type="transmembrane region" description="Helical" evidence="6">
    <location>
        <begin position="318"/>
        <end position="337"/>
    </location>
</feature>
<feature type="transmembrane region" description="Helical" evidence="6">
    <location>
        <begin position="154"/>
        <end position="177"/>
    </location>
</feature>
<comment type="subcellular location">
    <subcellularLocation>
        <location evidence="1">Membrane</location>
        <topology evidence="1">Multi-pass membrane protein</topology>
    </subcellularLocation>
</comment>
<organism evidence="8 9">
    <name type="scientific">Pedobacter yonginense</name>
    <dbReference type="NCBI Taxonomy" id="651869"/>
    <lineage>
        <taxon>Bacteria</taxon>
        <taxon>Pseudomonadati</taxon>
        <taxon>Bacteroidota</taxon>
        <taxon>Sphingobacteriia</taxon>
        <taxon>Sphingobacteriales</taxon>
        <taxon>Sphingobacteriaceae</taxon>
        <taxon>Pedobacter</taxon>
    </lineage>
</organism>
<keyword evidence="3 6" id="KW-0812">Transmembrane</keyword>
<evidence type="ECO:0000313" key="9">
    <source>
        <dbReference type="Proteomes" id="UP000245379"/>
    </source>
</evidence>
<feature type="transmembrane region" description="Helical" evidence="6">
    <location>
        <begin position="116"/>
        <end position="134"/>
    </location>
</feature>
<feature type="domain" description="Major facilitator superfamily (MFS) profile" evidence="7">
    <location>
        <begin position="26"/>
        <end position="434"/>
    </location>
</feature>
<name>A0A317EIB2_9SPHI</name>
<dbReference type="SUPFAM" id="SSF103473">
    <property type="entry name" value="MFS general substrate transporter"/>
    <property type="match status" value="1"/>
</dbReference>
<dbReference type="AlphaFoldDB" id="A0A317EIB2"/>
<comment type="caution">
    <text evidence="8">The sequence shown here is derived from an EMBL/GenBank/DDBJ whole genome shotgun (WGS) entry which is preliminary data.</text>
</comment>